<dbReference type="InterPro" id="IPR052524">
    <property type="entry name" value="MFS_Cyanate_Porter"/>
</dbReference>
<feature type="transmembrane region" description="Helical" evidence="6">
    <location>
        <begin position="255"/>
        <end position="276"/>
    </location>
</feature>
<dbReference type="Gene3D" id="1.20.1250.20">
    <property type="entry name" value="MFS general substrate transporter like domains"/>
    <property type="match status" value="2"/>
</dbReference>
<evidence type="ECO:0000313" key="9">
    <source>
        <dbReference type="Proteomes" id="UP000820669"/>
    </source>
</evidence>
<evidence type="ECO:0000256" key="2">
    <source>
        <dbReference type="ARBA" id="ARBA00022692"/>
    </source>
</evidence>
<dbReference type="Proteomes" id="UP000820669">
    <property type="component" value="Unassembled WGS sequence"/>
</dbReference>
<proteinExistence type="predicted"/>
<dbReference type="EMBL" id="JAAXLA010000062">
    <property type="protein sequence ID" value="NMI00694.1"/>
    <property type="molecule type" value="Genomic_DNA"/>
</dbReference>
<evidence type="ECO:0000256" key="6">
    <source>
        <dbReference type="SAM" id="Phobius"/>
    </source>
</evidence>
<keyword evidence="4 6" id="KW-0472">Membrane</keyword>
<evidence type="ECO:0000256" key="3">
    <source>
        <dbReference type="ARBA" id="ARBA00022989"/>
    </source>
</evidence>
<feature type="transmembrane region" description="Helical" evidence="6">
    <location>
        <begin position="320"/>
        <end position="342"/>
    </location>
</feature>
<dbReference type="PROSITE" id="PS50850">
    <property type="entry name" value="MFS"/>
    <property type="match status" value="1"/>
</dbReference>
<name>A0ABX1SKL2_9PSEU</name>
<feature type="transmembrane region" description="Helical" evidence="6">
    <location>
        <begin position="120"/>
        <end position="142"/>
    </location>
</feature>
<organism evidence="8 9">
    <name type="scientific">Pseudonocardia acidicola</name>
    <dbReference type="NCBI Taxonomy" id="2724939"/>
    <lineage>
        <taxon>Bacteria</taxon>
        <taxon>Bacillati</taxon>
        <taxon>Actinomycetota</taxon>
        <taxon>Actinomycetes</taxon>
        <taxon>Pseudonocardiales</taxon>
        <taxon>Pseudonocardiaceae</taxon>
        <taxon>Pseudonocardia</taxon>
    </lineage>
</organism>
<feature type="transmembrane region" description="Helical" evidence="6">
    <location>
        <begin position="191"/>
        <end position="209"/>
    </location>
</feature>
<comment type="subcellular location">
    <subcellularLocation>
        <location evidence="1">Cell membrane</location>
        <topology evidence="1">Multi-pass membrane protein</topology>
    </subcellularLocation>
</comment>
<feature type="transmembrane region" description="Helical" evidence="6">
    <location>
        <begin position="63"/>
        <end position="80"/>
    </location>
</feature>
<dbReference type="SUPFAM" id="SSF103473">
    <property type="entry name" value="MFS general substrate transporter"/>
    <property type="match status" value="1"/>
</dbReference>
<evidence type="ECO:0000313" key="8">
    <source>
        <dbReference type="EMBL" id="NMI00694.1"/>
    </source>
</evidence>
<feature type="transmembrane region" description="Helical" evidence="6">
    <location>
        <begin position="148"/>
        <end position="170"/>
    </location>
</feature>
<dbReference type="InterPro" id="IPR020846">
    <property type="entry name" value="MFS_dom"/>
</dbReference>
<dbReference type="Pfam" id="PF07690">
    <property type="entry name" value="MFS_1"/>
    <property type="match status" value="1"/>
</dbReference>
<comment type="caution">
    <text evidence="8">The sequence shown here is derived from an EMBL/GenBank/DDBJ whole genome shotgun (WGS) entry which is preliminary data.</text>
</comment>
<feature type="transmembrane region" description="Helical" evidence="6">
    <location>
        <begin position="229"/>
        <end position="248"/>
    </location>
</feature>
<evidence type="ECO:0000256" key="4">
    <source>
        <dbReference type="ARBA" id="ARBA00023136"/>
    </source>
</evidence>
<gene>
    <name evidence="8" type="ORF">HF526_25795</name>
</gene>
<evidence type="ECO:0000256" key="1">
    <source>
        <dbReference type="ARBA" id="ARBA00004651"/>
    </source>
</evidence>
<dbReference type="InterPro" id="IPR011701">
    <property type="entry name" value="MFS"/>
</dbReference>
<keyword evidence="3 6" id="KW-1133">Transmembrane helix</keyword>
<feature type="transmembrane region" description="Helical" evidence="6">
    <location>
        <begin position="282"/>
        <end position="308"/>
    </location>
</feature>
<evidence type="ECO:0000259" key="7">
    <source>
        <dbReference type="PROSITE" id="PS50850"/>
    </source>
</evidence>
<dbReference type="PANTHER" id="PTHR23523:SF2">
    <property type="entry name" value="2-NITROIMIDAZOLE TRANSPORTER"/>
    <property type="match status" value="1"/>
</dbReference>
<protein>
    <submittedName>
        <fullName evidence="8">MFS transporter</fullName>
    </submittedName>
</protein>
<feature type="domain" description="Major facilitator superfamily (MFS) profile" evidence="7">
    <location>
        <begin position="1"/>
        <end position="377"/>
    </location>
</feature>
<keyword evidence="2 6" id="KW-0812">Transmembrane</keyword>
<feature type="region of interest" description="Disordered" evidence="5">
    <location>
        <begin position="372"/>
        <end position="400"/>
    </location>
</feature>
<feature type="transmembrane region" description="Helical" evidence="6">
    <location>
        <begin position="86"/>
        <end position="108"/>
    </location>
</feature>
<sequence>MLALAANLRAALAGYPPLLETVRSDLGISAGAAGLVQAAAILMMAAGSFAGPALGTRFGRERALGASVGLVGLGSIVRGYPALAPLIGGSLLLGLGIGLAGVLLTGVVKEHLAARAGAATGGYVVSMMVGATVASAIAVPVAVGLGGWSFSLAVWAVPAVLAVVVWIPIARRIVPRDQAAPRIRLPLRDRFARQAACFQAGTSAMFYGWLTWLSPYYQSHGWSSQRAGLLLAVWSVSQIPAALLTPALAERRYRWRFWSLVMLGSCVAGTLGALLLPDPPVVGAWLWAVLLGIGLGAGFPLGLTVIAWRTPHGAASAATSGLALGVGYLAAGLGPLLMGLLIDVTGGFAAALAVILVAAALEAGAILRIGDRRPDAPTAEPADGDAAGPDPGLTAPRHAP</sequence>
<feature type="transmembrane region" description="Helical" evidence="6">
    <location>
        <begin position="348"/>
        <end position="367"/>
    </location>
</feature>
<feature type="transmembrane region" description="Helical" evidence="6">
    <location>
        <begin position="29"/>
        <end position="51"/>
    </location>
</feature>
<keyword evidence="9" id="KW-1185">Reference proteome</keyword>
<dbReference type="PANTHER" id="PTHR23523">
    <property type="match status" value="1"/>
</dbReference>
<dbReference type="InterPro" id="IPR036259">
    <property type="entry name" value="MFS_trans_sf"/>
</dbReference>
<accession>A0ABX1SKL2</accession>
<feature type="compositionally biased region" description="Low complexity" evidence="5">
    <location>
        <begin position="376"/>
        <end position="400"/>
    </location>
</feature>
<reference evidence="8 9" key="1">
    <citation type="submission" date="2020-04" db="EMBL/GenBank/DDBJ databases">
        <authorList>
            <person name="Klaysubun C."/>
            <person name="Duangmal K."/>
            <person name="Lipun K."/>
        </authorList>
    </citation>
    <scope>NUCLEOTIDE SEQUENCE [LARGE SCALE GENOMIC DNA]</scope>
    <source>
        <strain evidence="8 9">K10HN5</strain>
    </source>
</reference>
<evidence type="ECO:0000256" key="5">
    <source>
        <dbReference type="SAM" id="MobiDB-lite"/>
    </source>
</evidence>